<accession>A0A9P7E6M1</accession>
<comment type="caution">
    <text evidence="1">The sequence shown here is derived from an EMBL/GenBank/DDBJ whole genome shotgun (WGS) entry which is preliminary data.</text>
</comment>
<dbReference type="GeneID" id="64634528"/>
<gene>
    <name evidence="1" type="ORF">BJ212DRAFT_1482874</name>
</gene>
<dbReference type="AlphaFoldDB" id="A0A9P7E6M1"/>
<keyword evidence="2" id="KW-1185">Reference proteome</keyword>
<evidence type="ECO:0000313" key="2">
    <source>
        <dbReference type="Proteomes" id="UP000807769"/>
    </source>
</evidence>
<protein>
    <submittedName>
        <fullName evidence="1">Uncharacterized protein</fullName>
    </submittedName>
</protein>
<dbReference type="RefSeq" id="XP_041190827.1">
    <property type="nucleotide sequence ID" value="XM_041340512.1"/>
</dbReference>
<organism evidence="1 2">
    <name type="scientific">Suillus subaureus</name>
    <dbReference type="NCBI Taxonomy" id="48587"/>
    <lineage>
        <taxon>Eukaryota</taxon>
        <taxon>Fungi</taxon>
        <taxon>Dikarya</taxon>
        <taxon>Basidiomycota</taxon>
        <taxon>Agaricomycotina</taxon>
        <taxon>Agaricomycetes</taxon>
        <taxon>Agaricomycetidae</taxon>
        <taxon>Boletales</taxon>
        <taxon>Suillineae</taxon>
        <taxon>Suillaceae</taxon>
        <taxon>Suillus</taxon>
    </lineage>
</organism>
<dbReference type="OrthoDB" id="3269403at2759"/>
<sequence length="343" mass="40161">MRDFNEQWEAAVREREWEKQEIHTWQEEQQALLRKNVAEELAWHKAKISARKDQEGEIWHLLKDTFSISQDADFIVHQPADREDVYSYEYEDGPGPNTQNLAFDLKHGFNTPWNAKILNILLEELKKRSVEEEWPFWRSDGYYKAILEDRYKCLWMVWRAAQPKVTVKGSLETAAEVEGRLIAKRGENLKSVHQTTCWQNKYLRRAKVLQQVIELKKDGEDKDLPAWQWLQKLIKMLGDGGMSSEESDIENNVKCVLRVKNMAWCRRIERELNIIDNQRVLDDEIFMPQGSKPMKRICASGNSTTVQNPVTGLPKALYNGEWFDGLTGGQVERLNVSDETFQF</sequence>
<name>A0A9P7E6M1_9AGAM</name>
<dbReference type="Proteomes" id="UP000807769">
    <property type="component" value="Unassembled WGS sequence"/>
</dbReference>
<reference evidence="1" key="1">
    <citation type="journal article" date="2020" name="New Phytol.">
        <title>Comparative genomics reveals dynamic genome evolution in host specialist ectomycorrhizal fungi.</title>
        <authorList>
            <person name="Lofgren L.A."/>
            <person name="Nguyen N.H."/>
            <person name="Vilgalys R."/>
            <person name="Ruytinx J."/>
            <person name="Liao H.L."/>
            <person name="Branco S."/>
            <person name="Kuo A."/>
            <person name="LaButti K."/>
            <person name="Lipzen A."/>
            <person name="Andreopoulos W."/>
            <person name="Pangilinan J."/>
            <person name="Riley R."/>
            <person name="Hundley H."/>
            <person name="Na H."/>
            <person name="Barry K."/>
            <person name="Grigoriev I.V."/>
            <person name="Stajich J.E."/>
            <person name="Kennedy P.G."/>
        </authorList>
    </citation>
    <scope>NUCLEOTIDE SEQUENCE</scope>
    <source>
        <strain evidence="1">MN1</strain>
    </source>
</reference>
<evidence type="ECO:0000313" key="1">
    <source>
        <dbReference type="EMBL" id="KAG1812804.1"/>
    </source>
</evidence>
<proteinExistence type="predicted"/>
<dbReference type="EMBL" id="JABBWG010000025">
    <property type="protein sequence ID" value="KAG1812804.1"/>
    <property type="molecule type" value="Genomic_DNA"/>
</dbReference>